<evidence type="ECO:0000313" key="2">
    <source>
        <dbReference type="Proteomes" id="UP000274429"/>
    </source>
</evidence>
<organism evidence="3">
    <name type="scientific">Hydatigena taeniaeformis</name>
    <name type="common">Feline tapeworm</name>
    <name type="synonym">Taenia taeniaeformis</name>
    <dbReference type="NCBI Taxonomy" id="6205"/>
    <lineage>
        <taxon>Eukaryota</taxon>
        <taxon>Metazoa</taxon>
        <taxon>Spiralia</taxon>
        <taxon>Lophotrochozoa</taxon>
        <taxon>Platyhelminthes</taxon>
        <taxon>Cestoda</taxon>
        <taxon>Eucestoda</taxon>
        <taxon>Cyclophyllidea</taxon>
        <taxon>Taeniidae</taxon>
        <taxon>Hydatigera</taxon>
    </lineage>
</organism>
<sequence length="81" mass="8596">MKVATAVSTSFRLAYARTSSSPATLTFRVSLATEPIYVDSVVADNVQGAVCMALDVVRVVKERLGKEHNNSQYTTSGSIGA</sequence>
<dbReference type="EMBL" id="UYWX01021858">
    <property type="protein sequence ID" value="VDM35540.1"/>
    <property type="molecule type" value="Genomic_DNA"/>
</dbReference>
<evidence type="ECO:0000313" key="3">
    <source>
        <dbReference type="WBParaSite" id="TTAC_0001057701-mRNA-1"/>
    </source>
</evidence>
<dbReference type="WBParaSite" id="TTAC_0001057701-mRNA-1">
    <property type="protein sequence ID" value="TTAC_0001057701-mRNA-1"/>
    <property type="gene ID" value="TTAC_0001057701"/>
</dbReference>
<keyword evidence="2" id="KW-1185">Reference proteome</keyword>
<evidence type="ECO:0000313" key="1">
    <source>
        <dbReference type="EMBL" id="VDM35540.1"/>
    </source>
</evidence>
<dbReference type="AlphaFoldDB" id="A0A0R3XAK0"/>
<gene>
    <name evidence="1" type="ORF">TTAC_LOCUS10560</name>
</gene>
<accession>A0A0R3XAK0</accession>
<dbReference type="Proteomes" id="UP000274429">
    <property type="component" value="Unassembled WGS sequence"/>
</dbReference>
<reference evidence="1 2" key="2">
    <citation type="submission" date="2018-11" db="EMBL/GenBank/DDBJ databases">
        <authorList>
            <consortium name="Pathogen Informatics"/>
        </authorList>
    </citation>
    <scope>NUCLEOTIDE SEQUENCE [LARGE SCALE GENOMIC DNA]</scope>
</reference>
<name>A0A0R3XAK0_HYDTA</name>
<protein>
    <submittedName>
        <fullName evidence="3">LeuA_dimer domain-containing protein</fullName>
    </submittedName>
</protein>
<reference evidence="3" key="1">
    <citation type="submission" date="2017-02" db="UniProtKB">
        <authorList>
            <consortium name="WormBaseParasite"/>
        </authorList>
    </citation>
    <scope>IDENTIFICATION</scope>
</reference>
<proteinExistence type="predicted"/>